<dbReference type="RefSeq" id="WP_104518225.1">
    <property type="nucleotide sequence ID" value="NZ_NHRY01000072.1"/>
</dbReference>
<protein>
    <recommendedName>
        <fullName evidence="2">Acyltransferase 3 domain-containing protein</fullName>
    </recommendedName>
</protein>
<evidence type="ECO:0000313" key="3">
    <source>
        <dbReference type="EMBL" id="PPQ35511.1"/>
    </source>
</evidence>
<reference evidence="3 4" key="1">
    <citation type="journal article" date="2018" name="Arch. Microbiol.">
        <title>New insights into the metabolic potential of the phototrophic purple bacterium Rhodopila globiformis DSM 161(T) from its draft genome sequence and evidence for a vanadium-dependent nitrogenase.</title>
        <authorList>
            <person name="Imhoff J.F."/>
            <person name="Rahn T."/>
            <person name="Kunzel S."/>
            <person name="Neulinger S.C."/>
        </authorList>
    </citation>
    <scope>NUCLEOTIDE SEQUENCE [LARGE SCALE GENOMIC DNA]</scope>
    <source>
        <strain evidence="3 4">DSM 161</strain>
    </source>
</reference>
<feature type="transmembrane region" description="Helical" evidence="1">
    <location>
        <begin position="12"/>
        <end position="33"/>
    </location>
</feature>
<name>A0A2S6NKL3_RHOGL</name>
<keyword evidence="4" id="KW-1185">Reference proteome</keyword>
<organism evidence="3 4">
    <name type="scientific">Rhodopila globiformis</name>
    <name type="common">Rhodopseudomonas globiformis</name>
    <dbReference type="NCBI Taxonomy" id="1071"/>
    <lineage>
        <taxon>Bacteria</taxon>
        <taxon>Pseudomonadati</taxon>
        <taxon>Pseudomonadota</taxon>
        <taxon>Alphaproteobacteria</taxon>
        <taxon>Acetobacterales</taxon>
        <taxon>Acetobacteraceae</taxon>
        <taxon>Rhodopila</taxon>
    </lineage>
</organism>
<feature type="transmembrane region" description="Helical" evidence="1">
    <location>
        <begin position="39"/>
        <end position="59"/>
    </location>
</feature>
<evidence type="ECO:0000313" key="4">
    <source>
        <dbReference type="Proteomes" id="UP000239724"/>
    </source>
</evidence>
<evidence type="ECO:0000256" key="1">
    <source>
        <dbReference type="SAM" id="Phobius"/>
    </source>
</evidence>
<dbReference type="GO" id="GO:0009103">
    <property type="term" value="P:lipopolysaccharide biosynthetic process"/>
    <property type="evidence" value="ECO:0007669"/>
    <property type="project" value="TreeGrafter"/>
</dbReference>
<keyword evidence="1" id="KW-0812">Transmembrane</keyword>
<dbReference type="PANTHER" id="PTHR23028">
    <property type="entry name" value="ACETYLTRANSFERASE"/>
    <property type="match status" value="1"/>
</dbReference>
<comment type="caution">
    <text evidence="3">The sequence shown here is derived from an EMBL/GenBank/DDBJ whole genome shotgun (WGS) entry which is preliminary data.</text>
</comment>
<proteinExistence type="predicted"/>
<keyword evidence="1" id="KW-0472">Membrane</keyword>
<dbReference type="GO" id="GO:0016747">
    <property type="term" value="F:acyltransferase activity, transferring groups other than amino-acyl groups"/>
    <property type="evidence" value="ECO:0007669"/>
    <property type="project" value="InterPro"/>
</dbReference>
<feature type="domain" description="Acyltransferase 3" evidence="2">
    <location>
        <begin position="6"/>
        <end position="336"/>
    </location>
</feature>
<dbReference type="InterPro" id="IPR002656">
    <property type="entry name" value="Acyl_transf_3_dom"/>
</dbReference>
<gene>
    <name evidence="3" type="ORF">CCS01_07465</name>
</gene>
<feature type="transmembrane region" description="Helical" evidence="1">
    <location>
        <begin position="71"/>
        <end position="94"/>
    </location>
</feature>
<feature type="transmembrane region" description="Helical" evidence="1">
    <location>
        <begin position="145"/>
        <end position="169"/>
    </location>
</feature>
<dbReference type="AlphaFoldDB" id="A0A2S6NKL3"/>
<dbReference type="Pfam" id="PF01757">
    <property type="entry name" value="Acyl_transf_3"/>
    <property type="match status" value="1"/>
</dbReference>
<dbReference type="GO" id="GO:0016020">
    <property type="term" value="C:membrane"/>
    <property type="evidence" value="ECO:0007669"/>
    <property type="project" value="TreeGrafter"/>
</dbReference>
<accession>A0A2S6NKL3</accession>
<feature type="transmembrane region" description="Helical" evidence="1">
    <location>
        <begin position="176"/>
        <end position="193"/>
    </location>
</feature>
<sequence>MKRLFCLDGVRGLLAVYVLLGHMAPFAVLPGWAESVVSHGGAAVDLFFILSGLVIAASLQRFHCQARPFLIARVARIFPVFLPVFAFAVVLQAWPCGFNHMPWIGPTGAARSICSGAWPSTWAAEIAAHLTMTHGLFPNGVLPDVWVSFLGSAWSLATEWQFYLLAVLVAADDRRLVRVLLALALAGVAWRLAPDAWQFSRAFLPNKAHLFALGVASEALVQQQPGALRRYGVVLGLTLAVCATQSPIGKVLPPLAWTLCLLIETHERFPGFHQANRLLRSPTLAYLGAISYCVYLVNEPIHKLVGLMLSPLAGGNAVLFTLAWIPLAILLPIGVSGWLHRYLELPALRWGHSVAYTWAARGMAR</sequence>
<dbReference type="Proteomes" id="UP000239724">
    <property type="component" value="Unassembled WGS sequence"/>
</dbReference>
<feature type="transmembrane region" description="Helical" evidence="1">
    <location>
        <begin position="317"/>
        <end position="339"/>
    </location>
</feature>
<dbReference type="PANTHER" id="PTHR23028:SF53">
    <property type="entry name" value="ACYL_TRANSF_3 DOMAIN-CONTAINING PROTEIN"/>
    <property type="match status" value="1"/>
</dbReference>
<dbReference type="InterPro" id="IPR050879">
    <property type="entry name" value="Acyltransferase_3"/>
</dbReference>
<dbReference type="EMBL" id="NHRY01000072">
    <property type="protein sequence ID" value="PPQ35511.1"/>
    <property type="molecule type" value="Genomic_DNA"/>
</dbReference>
<evidence type="ECO:0000259" key="2">
    <source>
        <dbReference type="Pfam" id="PF01757"/>
    </source>
</evidence>
<keyword evidence="1" id="KW-1133">Transmembrane helix</keyword>